<reference evidence="3" key="1">
    <citation type="submission" date="2025-08" db="UniProtKB">
        <authorList>
            <consortium name="RefSeq"/>
        </authorList>
    </citation>
    <scope>IDENTIFICATION</scope>
    <source>
        <strain evidence="3">OHB3-1</strain>
    </source>
</reference>
<dbReference type="RefSeq" id="XP_022136867.1">
    <property type="nucleotide sequence ID" value="XM_022281175.1"/>
</dbReference>
<keyword evidence="2" id="KW-1185">Reference proteome</keyword>
<proteinExistence type="predicted"/>
<dbReference type="KEGG" id="mcha:111008455"/>
<dbReference type="AlphaFoldDB" id="A0A6J1C6M4"/>
<dbReference type="PANTHER" id="PTHR33978">
    <property type="entry name" value="SERINE/THREONINE-KINASE"/>
    <property type="match status" value="1"/>
</dbReference>
<evidence type="ECO:0000313" key="3">
    <source>
        <dbReference type="RefSeq" id="XP_022136867.1"/>
    </source>
</evidence>
<feature type="region of interest" description="Disordered" evidence="1">
    <location>
        <begin position="44"/>
        <end position="70"/>
    </location>
</feature>
<evidence type="ECO:0000313" key="2">
    <source>
        <dbReference type="Proteomes" id="UP000504603"/>
    </source>
</evidence>
<name>A0A6J1C6M4_MOMCH</name>
<dbReference type="Proteomes" id="UP000504603">
    <property type="component" value="Unplaced"/>
</dbReference>
<dbReference type="PANTHER" id="PTHR33978:SF4">
    <property type="entry name" value="SERINE_THREONINE-KINASE"/>
    <property type="match status" value="1"/>
</dbReference>
<sequence>MANKLENHKPKSLVWDCGSTLYDSFELNSFKHHLDSAIASRSLSMPHLPDRRGPPPPLPPSVPTSKPSSKFSRSLSKLLRSLFRPKPNSTASIFRAQDQPKDGFYVFYEVGSLSTIPEVPEADFAPSFSPEIGSLVKKTASERFAAANSLGISCA</sequence>
<dbReference type="OrthoDB" id="1932439at2759"/>
<organism evidence="2 3">
    <name type="scientific">Momordica charantia</name>
    <name type="common">Bitter gourd</name>
    <name type="synonym">Balsam pear</name>
    <dbReference type="NCBI Taxonomy" id="3673"/>
    <lineage>
        <taxon>Eukaryota</taxon>
        <taxon>Viridiplantae</taxon>
        <taxon>Streptophyta</taxon>
        <taxon>Embryophyta</taxon>
        <taxon>Tracheophyta</taxon>
        <taxon>Spermatophyta</taxon>
        <taxon>Magnoliopsida</taxon>
        <taxon>eudicotyledons</taxon>
        <taxon>Gunneridae</taxon>
        <taxon>Pentapetalae</taxon>
        <taxon>rosids</taxon>
        <taxon>fabids</taxon>
        <taxon>Cucurbitales</taxon>
        <taxon>Cucurbitaceae</taxon>
        <taxon>Momordiceae</taxon>
        <taxon>Momordica</taxon>
    </lineage>
</organism>
<dbReference type="GeneID" id="111008455"/>
<accession>A0A6J1C6M4</accession>
<gene>
    <name evidence="3" type="primary">LOC111008455</name>
</gene>
<protein>
    <submittedName>
        <fullName evidence="3">Uncharacterized protein LOC111008455</fullName>
    </submittedName>
</protein>
<evidence type="ECO:0000256" key="1">
    <source>
        <dbReference type="SAM" id="MobiDB-lite"/>
    </source>
</evidence>